<keyword evidence="2" id="KW-0732">Signal</keyword>
<feature type="region of interest" description="Disordered" evidence="1">
    <location>
        <begin position="38"/>
        <end position="75"/>
    </location>
</feature>
<dbReference type="RefSeq" id="WP_286055477.1">
    <property type="nucleotide sequence ID" value="NZ_JASVWF010000006.1"/>
</dbReference>
<dbReference type="Gene3D" id="3.40.190.10">
    <property type="entry name" value="Periplasmic binding protein-like II"/>
    <property type="match status" value="1"/>
</dbReference>
<name>A0ABT7ME22_9PSEU</name>
<evidence type="ECO:0000313" key="5">
    <source>
        <dbReference type="Proteomes" id="UP001231924"/>
    </source>
</evidence>
<evidence type="ECO:0000313" key="4">
    <source>
        <dbReference type="EMBL" id="MDL5158915.1"/>
    </source>
</evidence>
<feature type="chain" id="PRO_5046430631" evidence="2">
    <location>
        <begin position="31"/>
        <end position="343"/>
    </location>
</feature>
<comment type="caution">
    <text evidence="4">The sequence shown here is derived from an EMBL/GenBank/DDBJ whole genome shotgun (WGS) entry which is preliminary data.</text>
</comment>
<organism evidence="4 5">
    <name type="scientific">Actinomycetospora termitidis</name>
    <dbReference type="NCBI Taxonomy" id="3053470"/>
    <lineage>
        <taxon>Bacteria</taxon>
        <taxon>Bacillati</taxon>
        <taxon>Actinomycetota</taxon>
        <taxon>Actinomycetes</taxon>
        <taxon>Pseudonocardiales</taxon>
        <taxon>Pseudonocardiaceae</taxon>
        <taxon>Actinomycetospora</taxon>
    </lineage>
</organism>
<accession>A0ABT7ME22</accession>
<dbReference type="Proteomes" id="UP001231924">
    <property type="component" value="Unassembled WGS sequence"/>
</dbReference>
<gene>
    <name evidence="4" type="ORF">QRT03_23305</name>
</gene>
<dbReference type="InterPro" id="IPR007210">
    <property type="entry name" value="ABC_Gly_betaine_transp_sub-bd"/>
</dbReference>
<proteinExistence type="predicted"/>
<dbReference type="Gene3D" id="3.40.190.120">
    <property type="entry name" value="Osmoprotection protein (prox), domain 2"/>
    <property type="match status" value="1"/>
</dbReference>
<protein>
    <submittedName>
        <fullName evidence="4">Glycine betaine ABC transporter substrate-binding protein</fullName>
    </submittedName>
</protein>
<dbReference type="PROSITE" id="PS51318">
    <property type="entry name" value="TAT"/>
    <property type="match status" value="1"/>
</dbReference>
<feature type="signal peptide" evidence="2">
    <location>
        <begin position="1"/>
        <end position="30"/>
    </location>
</feature>
<feature type="domain" description="ABC-type glycine betaine transport system substrate-binding" evidence="3">
    <location>
        <begin position="77"/>
        <end position="337"/>
    </location>
</feature>
<reference evidence="4 5" key="1">
    <citation type="submission" date="2023-06" db="EMBL/GenBank/DDBJ databases">
        <title>Actinomycetospora Odt1-22.</title>
        <authorList>
            <person name="Supong K."/>
        </authorList>
    </citation>
    <scope>NUCLEOTIDE SEQUENCE [LARGE SCALE GENOMIC DNA]</scope>
    <source>
        <strain evidence="4 5">Odt1-22</strain>
    </source>
</reference>
<evidence type="ECO:0000259" key="3">
    <source>
        <dbReference type="Pfam" id="PF04069"/>
    </source>
</evidence>
<sequence>MSSSDAPQGRPLSRRSAVAILGGLATLALAGCSAPTPSSPAGASGPVRADVPGPAEISAATAGDTLPAGAPGAGTPTVTLGTKDFSEQFLLGELYAQALRAKGFTISLAQNVGGTEVIDSAFGAGRIGCYPEYVGEIASSLAGASPTDDALTTYRRAAEYEATRRNATLLKICRFQNTDVIVVRRELAERHGLRSVPDLAQLGAARLAAQPPFRTRTSGLAGMRAVYGLTDLEFFAVAPDETYGALDAGEAEVADGFSTDPELASPAYVELDDPQNLFGFQYVAPVVTRAVLAASGPAFARTCNWLSARLSVRAVREMNRLVRLDGQDEATVARDFLVRSGLR</sequence>
<evidence type="ECO:0000256" key="2">
    <source>
        <dbReference type="SAM" id="SignalP"/>
    </source>
</evidence>
<dbReference type="SUPFAM" id="SSF53850">
    <property type="entry name" value="Periplasmic binding protein-like II"/>
    <property type="match status" value="1"/>
</dbReference>
<dbReference type="Pfam" id="PF04069">
    <property type="entry name" value="OpuAC"/>
    <property type="match status" value="1"/>
</dbReference>
<evidence type="ECO:0000256" key="1">
    <source>
        <dbReference type="SAM" id="MobiDB-lite"/>
    </source>
</evidence>
<dbReference type="InterPro" id="IPR006311">
    <property type="entry name" value="TAT_signal"/>
</dbReference>
<keyword evidence="5" id="KW-1185">Reference proteome</keyword>
<dbReference type="EMBL" id="JASVWF010000006">
    <property type="protein sequence ID" value="MDL5158915.1"/>
    <property type="molecule type" value="Genomic_DNA"/>
</dbReference>